<dbReference type="RefSeq" id="WP_143029604.1">
    <property type="nucleotide sequence ID" value="NZ_FMZW01000017.1"/>
</dbReference>
<proteinExistence type="predicted"/>
<accession>A0A1G6YWJ6</accession>
<sequence>MNAHVTPEKTVPYEEMSASLLSQQPVEPTRPPQWQENWGTIYNHLERRLSALRTWRWSWWTFWSVLAAFFLPRRYHWIVTANRMDRGRSINDQIIDSTATLALRTCGAGMWTGLTSPSRPWFKWDKALPWIELEADGAEWLEDTTKRVGTVLASSNFYPIMAQAFPDVALMGTAPVLVFEDAEDIARFYLPCAGEYFLGVSARFEVTDHYREFVLTVKQIVDMFSLDNCPKDIQLAWANGEYDTEFVVAHAIEPNFAILGKGNKSVDVVAGAYAYREVYWLRGNKTAAPLSVKGFHTKPFAAFRCYEVSNEPYGRSFCMDAIGDTKQIQQETRRKAEFIEKGVRPPMGADVELKNEPASIIPAQITYMNTANGQTKKFWPLFEVNFGWLSGITADIEKVAERIQRCLYVDVFMAISRMEGVQPRNELELTKRDLERLQELGPVVTLAEKELDTILMRVFDIMKRRNMLKPMPPSLKGIPLKISYTSIMRLAQQAAEAVSMKDVLQTAGGLSSAAKAAGVPDPIRVINLDKSMRHYAEISNYPSDCLFTDDEVQAHDQAREQAKQQAAAPGQAMAAVQAAKTLSDTQVPGGSALDSLLHGNTGVQ</sequence>
<dbReference type="Pfam" id="PF12236">
    <property type="entry name" value="Head-tail_con"/>
    <property type="match status" value="1"/>
</dbReference>
<evidence type="ECO:0000256" key="4">
    <source>
        <dbReference type="SAM" id="MobiDB-lite"/>
    </source>
</evidence>
<evidence type="ECO:0000256" key="3">
    <source>
        <dbReference type="ARBA" id="ARBA00023219"/>
    </source>
</evidence>
<dbReference type="AlphaFoldDB" id="A0A1G6YWJ6"/>
<evidence type="ECO:0000256" key="2">
    <source>
        <dbReference type="ARBA" id="ARBA00022612"/>
    </source>
</evidence>
<name>A0A1G6YWJ6_9BRAD</name>
<dbReference type="EMBL" id="FMZW01000017">
    <property type="protein sequence ID" value="SDD94759.1"/>
    <property type="molecule type" value="Genomic_DNA"/>
</dbReference>
<dbReference type="InterPro" id="IPR020991">
    <property type="entry name" value="Connector_podovirus"/>
</dbReference>
<evidence type="ECO:0000313" key="5">
    <source>
        <dbReference type="EMBL" id="SDD94759.1"/>
    </source>
</evidence>
<evidence type="ECO:0000313" key="6">
    <source>
        <dbReference type="Proteomes" id="UP000199245"/>
    </source>
</evidence>
<keyword evidence="2" id="KW-1188">Viral release from host cell</keyword>
<evidence type="ECO:0000256" key="1">
    <source>
        <dbReference type="ARBA" id="ARBA00004328"/>
    </source>
</evidence>
<dbReference type="Proteomes" id="UP000199245">
    <property type="component" value="Unassembled WGS sequence"/>
</dbReference>
<gene>
    <name evidence="5" type="ORF">SAMN05216337_1017124</name>
</gene>
<reference evidence="5 6" key="1">
    <citation type="submission" date="2016-10" db="EMBL/GenBank/DDBJ databases">
        <authorList>
            <person name="de Groot N.N."/>
        </authorList>
    </citation>
    <scope>NUCLEOTIDE SEQUENCE [LARGE SCALE GENOMIC DNA]</scope>
    <source>
        <strain evidence="5 6">R5</strain>
    </source>
</reference>
<keyword evidence="3" id="KW-0231">Viral genome packaging</keyword>
<protein>
    <submittedName>
        <fullName evidence="5">Bacteriophage head to tail connecting protein</fullName>
    </submittedName>
</protein>
<feature type="region of interest" description="Disordered" evidence="4">
    <location>
        <begin position="585"/>
        <end position="604"/>
    </location>
</feature>
<organism evidence="5 6">
    <name type="scientific">Bradyrhizobium brasilense</name>
    <dbReference type="NCBI Taxonomy" id="1419277"/>
    <lineage>
        <taxon>Bacteria</taxon>
        <taxon>Pseudomonadati</taxon>
        <taxon>Pseudomonadota</taxon>
        <taxon>Alphaproteobacteria</taxon>
        <taxon>Hyphomicrobiales</taxon>
        <taxon>Nitrobacteraceae</taxon>
        <taxon>Bradyrhizobium</taxon>
    </lineage>
</organism>
<comment type="subcellular location">
    <subcellularLocation>
        <location evidence="1">Virion</location>
    </subcellularLocation>
</comment>